<sequence>MLDVNEVPLASEHAIEAYTGRSRHALSGRCGLAVRRPTEKHDYRNAARRNGSGDAPAPEMSLSHEYTILRSPDDYRTWEVDFYLQATGENPRVLLSVAPHYLPFQSRDAESGRFWRPPTAEDQEMYDKRMLETSFIWEEPMTLSVDCTTNGIFLWSEEWIILGEKIADKCFSRRIQGRGGDDRVDNASLGSVVREGPYEAFVRLSWRMMSDGENDACGGEKCSLNDLSLPNTFVGPRHGEVAVFLRTSSSEQEDEDVAILRQRHGSGRVGACGGESVSSGVQVWKRAGGCAVSGDDVPDGVHFTPYVTLMDAGDDAIL</sequence>
<feature type="region of interest" description="Disordered" evidence="1">
    <location>
        <begin position="37"/>
        <end position="59"/>
    </location>
</feature>
<name>A0A061JBP5_TRYRA</name>
<gene>
    <name evidence="2" type="ORF">TRSC58_00462</name>
</gene>
<organism evidence="2 3">
    <name type="scientific">Trypanosoma rangeli SC58</name>
    <dbReference type="NCBI Taxonomy" id="429131"/>
    <lineage>
        <taxon>Eukaryota</taxon>
        <taxon>Discoba</taxon>
        <taxon>Euglenozoa</taxon>
        <taxon>Kinetoplastea</taxon>
        <taxon>Metakinetoplastina</taxon>
        <taxon>Trypanosomatida</taxon>
        <taxon>Trypanosomatidae</taxon>
        <taxon>Trypanosoma</taxon>
        <taxon>Herpetosoma</taxon>
    </lineage>
</organism>
<evidence type="ECO:0000313" key="2">
    <source>
        <dbReference type="EMBL" id="ESL11780.1"/>
    </source>
</evidence>
<dbReference type="AlphaFoldDB" id="A0A061JBP5"/>
<dbReference type="OrthoDB" id="240175at2759"/>
<dbReference type="VEuPathDB" id="TriTrypDB:TRSC58_00462"/>
<accession>A0A061JBP5</accession>
<proteinExistence type="predicted"/>
<protein>
    <submittedName>
        <fullName evidence="2">Uncharacterized protein</fullName>
    </submittedName>
</protein>
<evidence type="ECO:0000313" key="3">
    <source>
        <dbReference type="Proteomes" id="UP000031737"/>
    </source>
</evidence>
<keyword evidence="3" id="KW-1185">Reference proteome</keyword>
<dbReference type="Proteomes" id="UP000031737">
    <property type="component" value="Unassembled WGS sequence"/>
</dbReference>
<comment type="caution">
    <text evidence="2">The sequence shown here is derived from an EMBL/GenBank/DDBJ whole genome shotgun (WGS) entry which is preliminary data.</text>
</comment>
<dbReference type="EMBL" id="AUPL01000462">
    <property type="protein sequence ID" value="ESL11780.1"/>
    <property type="molecule type" value="Genomic_DNA"/>
</dbReference>
<evidence type="ECO:0000256" key="1">
    <source>
        <dbReference type="SAM" id="MobiDB-lite"/>
    </source>
</evidence>
<reference evidence="2 3" key="1">
    <citation type="submission" date="2013-07" db="EMBL/GenBank/DDBJ databases">
        <authorList>
            <person name="Stoco P.H."/>
            <person name="Wagner G."/>
            <person name="Gerber A."/>
            <person name="Zaha A."/>
            <person name="Thompson C."/>
            <person name="Bartholomeu D.C."/>
            <person name="Luckemeyer D.D."/>
            <person name="Bahia D."/>
            <person name="Loreto E."/>
            <person name="Prestes E.B."/>
            <person name="Lima F.M."/>
            <person name="Rodrigues-Luiz G."/>
            <person name="Vallejo G.A."/>
            <person name="Filho J.F."/>
            <person name="Monteiro K.M."/>
            <person name="Tyler K.M."/>
            <person name="de Almeida L.G."/>
            <person name="Ortiz M.F."/>
            <person name="Siervo M.A."/>
            <person name="de Moraes M.H."/>
            <person name="Cunha O.L."/>
            <person name="Mendonca-Neto R."/>
            <person name="Silva R."/>
            <person name="Teixeira S.M."/>
            <person name="Murta S.M."/>
            <person name="Sincero T.C."/>
            <person name="Mendes T.A."/>
            <person name="Urmenyi T.P."/>
            <person name="Silva V.G."/>
            <person name="da Rocha W.D."/>
            <person name="Andersson B."/>
            <person name="Romanha A.J."/>
            <person name="Steindel M."/>
            <person name="de Vasconcelos A.T."/>
            <person name="Grisard E.C."/>
        </authorList>
    </citation>
    <scope>NUCLEOTIDE SEQUENCE [LARGE SCALE GENOMIC DNA]</scope>
    <source>
        <strain evidence="2 3">SC58</strain>
    </source>
</reference>